<sequence length="24" mass="2843">MFFLHTRVEYDVAPPVGVTPFTRY</sequence>
<evidence type="ECO:0000313" key="2">
    <source>
        <dbReference type="Proteomes" id="UP000030649"/>
    </source>
</evidence>
<organism evidence="1 2">
    <name type="scientific">Haloquadratum walsbyi J07HQW1</name>
    <dbReference type="NCBI Taxonomy" id="1238424"/>
    <lineage>
        <taxon>Archaea</taxon>
        <taxon>Methanobacteriati</taxon>
        <taxon>Methanobacteriota</taxon>
        <taxon>Stenosarchaea group</taxon>
        <taxon>Halobacteria</taxon>
        <taxon>Halobacteriales</taxon>
        <taxon>Haloferacaceae</taxon>
        <taxon>Haloquadratum</taxon>
    </lineage>
</organism>
<dbReference type="HOGENOM" id="CLU_3421821_0_0_2"/>
<feature type="non-terminal residue" evidence="1">
    <location>
        <position position="24"/>
    </location>
</feature>
<name>U1PDL3_9EURY</name>
<dbReference type="EMBL" id="KE356560">
    <property type="protein sequence ID" value="ERG91677.1"/>
    <property type="molecule type" value="Genomic_DNA"/>
</dbReference>
<evidence type="ECO:0000313" key="1">
    <source>
        <dbReference type="EMBL" id="ERG91677.1"/>
    </source>
</evidence>
<dbReference type="AlphaFoldDB" id="U1PDL3"/>
<reference evidence="1 2" key="1">
    <citation type="journal article" date="2013" name="PLoS ONE">
        <title>Assembly-driven community genomics of a hypersaline microbial ecosystem.</title>
        <authorList>
            <person name="Podell S."/>
            <person name="Ugalde J.A."/>
            <person name="Narasingarao P."/>
            <person name="Banfield J.F."/>
            <person name="Heidelberg K.B."/>
            <person name="Allen E.E."/>
        </authorList>
    </citation>
    <scope>NUCLEOTIDE SEQUENCE [LARGE SCALE GENOMIC DNA]</scope>
    <source>
        <strain evidence="2">J07HQW1</strain>
    </source>
</reference>
<protein>
    <submittedName>
        <fullName evidence="1">Uncharacterized protein</fullName>
    </submittedName>
</protein>
<proteinExistence type="predicted"/>
<gene>
    <name evidence="1" type="ORF">J07HQW1_01711</name>
</gene>
<dbReference type="Proteomes" id="UP000030649">
    <property type="component" value="Unassembled WGS sequence"/>
</dbReference>
<accession>U1PDL3</accession>